<dbReference type="Proteomes" id="UP000001554">
    <property type="component" value="Chromosome 8"/>
</dbReference>
<dbReference type="KEGG" id="bfo:118421056"/>
<dbReference type="RefSeq" id="XP_035684113.1">
    <property type="nucleotide sequence ID" value="XM_035828220.1"/>
</dbReference>
<proteinExistence type="predicted"/>
<dbReference type="GeneID" id="118421056"/>
<evidence type="ECO:0000313" key="1">
    <source>
        <dbReference type="Proteomes" id="UP000001554"/>
    </source>
</evidence>
<gene>
    <name evidence="2" type="primary">LOC118421056</name>
</gene>
<dbReference type="Gene3D" id="2.40.128.20">
    <property type="match status" value="1"/>
</dbReference>
<dbReference type="InterPro" id="IPR012674">
    <property type="entry name" value="Calycin"/>
</dbReference>
<dbReference type="AlphaFoldDB" id="A0A9J7LLP5"/>
<reference evidence="1" key="1">
    <citation type="journal article" date="2020" name="Nat. Ecol. Evol.">
        <title>Deeply conserved synteny resolves early events in vertebrate evolution.</title>
        <authorList>
            <person name="Simakov O."/>
            <person name="Marletaz F."/>
            <person name="Yue J.X."/>
            <person name="O'Connell B."/>
            <person name="Jenkins J."/>
            <person name="Brandt A."/>
            <person name="Calef R."/>
            <person name="Tung C.H."/>
            <person name="Huang T.K."/>
            <person name="Schmutz J."/>
            <person name="Satoh N."/>
            <person name="Yu J.K."/>
            <person name="Putnam N.H."/>
            <person name="Green R.E."/>
            <person name="Rokhsar D.S."/>
        </authorList>
    </citation>
    <scope>NUCLEOTIDE SEQUENCE [LARGE SCALE GENOMIC DNA]</scope>
    <source>
        <strain evidence="1">S238N-H82</strain>
    </source>
</reference>
<evidence type="ECO:0000313" key="2">
    <source>
        <dbReference type="RefSeq" id="XP_035684113.1"/>
    </source>
</evidence>
<sequence>MEKFEGKWLLSDLDFDQLKKLYMSKFGAHEAQLNKDKEKWMTIYLEVTEKGTHWKHANAPNGDTTMKFDTTKYTCEVNRPSRNDNIKSTFEMKSDTEIVIHNPNRLTMTAKLTGNDLTFTQAIDDVSVDSVFTKSTE</sequence>
<accession>A0A9J7LLP5</accession>
<reference evidence="2" key="2">
    <citation type="submission" date="2025-08" db="UniProtKB">
        <authorList>
            <consortium name="RefSeq"/>
        </authorList>
    </citation>
    <scope>IDENTIFICATION</scope>
    <source>
        <strain evidence="2">S238N-H82</strain>
        <tissue evidence="2">Testes</tissue>
    </source>
</reference>
<organism evidence="1 2">
    <name type="scientific">Branchiostoma floridae</name>
    <name type="common">Florida lancelet</name>
    <name type="synonym">Amphioxus</name>
    <dbReference type="NCBI Taxonomy" id="7739"/>
    <lineage>
        <taxon>Eukaryota</taxon>
        <taxon>Metazoa</taxon>
        <taxon>Chordata</taxon>
        <taxon>Cephalochordata</taxon>
        <taxon>Leptocardii</taxon>
        <taxon>Amphioxiformes</taxon>
        <taxon>Branchiostomatidae</taxon>
        <taxon>Branchiostoma</taxon>
    </lineage>
</organism>
<protein>
    <submittedName>
        <fullName evidence="2">Uncharacterized protein LOC118421056</fullName>
    </submittedName>
</protein>
<keyword evidence="1" id="KW-1185">Reference proteome</keyword>
<name>A0A9J7LLP5_BRAFL</name>